<proteinExistence type="predicted"/>
<gene>
    <name evidence="1" type="ORF">GCM10010365_45100</name>
</gene>
<reference evidence="1" key="2">
    <citation type="submission" date="2020-09" db="EMBL/GenBank/DDBJ databases">
        <authorList>
            <person name="Sun Q."/>
            <person name="Ohkuma M."/>
        </authorList>
    </citation>
    <scope>NUCLEOTIDE SEQUENCE</scope>
    <source>
        <strain evidence="1">JCM 4815</strain>
    </source>
</reference>
<dbReference type="EMBL" id="BMVW01000009">
    <property type="protein sequence ID" value="GGZ19810.1"/>
    <property type="molecule type" value="Genomic_DNA"/>
</dbReference>
<organism evidence="1 2">
    <name type="scientific">Streptomyces poonensis</name>
    <dbReference type="NCBI Taxonomy" id="68255"/>
    <lineage>
        <taxon>Bacteria</taxon>
        <taxon>Bacillati</taxon>
        <taxon>Actinomycetota</taxon>
        <taxon>Actinomycetes</taxon>
        <taxon>Kitasatosporales</taxon>
        <taxon>Streptomycetaceae</taxon>
        <taxon>Streptomyces</taxon>
    </lineage>
</organism>
<sequence>MRFRPQFETALAVAGGGRLRSRTLPAAATVHRPTVASPAGRCTVTERREPPRRLTRRPGAGAFVHFHRHAPMA</sequence>
<comment type="caution">
    <text evidence="1">The sequence shown here is derived from an EMBL/GenBank/DDBJ whole genome shotgun (WGS) entry which is preliminary data.</text>
</comment>
<evidence type="ECO:0000313" key="2">
    <source>
        <dbReference type="Proteomes" id="UP000622166"/>
    </source>
</evidence>
<dbReference type="Proteomes" id="UP000622166">
    <property type="component" value="Unassembled WGS sequence"/>
</dbReference>
<keyword evidence="2" id="KW-1185">Reference proteome</keyword>
<dbReference type="AlphaFoldDB" id="A0A918PQU3"/>
<reference evidence="1" key="1">
    <citation type="journal article" date="2014" name="Int. J. Syst. Evol. Microbiol.">
        <title>Complete genome sequence of Corynebacterium casei LMG S-19264T (=DSM 44701T), isolated from a smear-ripened cheese.</title>
        <authorList>
            <consortium name="US DOE Joint Genome Institute (JGI-PGF)"/>
            <person name="Walter F."/>
            <person name="Albersmeier A."/>
            <person name="Kalinowski J."/>
            <person name="Ruckert C."/>
        </authorList>
    </citation>
    <scope>NUCLEOTIDE SEQUENCE</scope>
    <source>
        <strain evidence="1">JCM 4815</strain>
    </source>
</reference>
<protein>
    <submittedName>
        <fullName evidence="1">Uncharacterized protein</fullName>
    </submittedName>
</protein>
<name>A0A918PQU3_9ACTN</name>
<accession>A0A918PQU3</accession>
<evidence type="ECO:0000313" key="1">
    <source>
        <dbReference type="EMBL" id="GGZ19810.1"/>
    </source>
</evidence>